<dbReference type="EMBL" id="JBBPBK010000004">
    <property type="protein sequence ID" value="KAK9287166.1"/>
    <property type="molecule type" value="Genomic_DNA"/>
</dbReference>
<reference evidence="7 8" key="1">
    <citation type="journal article" date="2024" name="Plant J.">
        <title>Genome sequences and population genomics reveal climatic adaptation and genomic divergence between two closely related sweetgum species.</title>
        <authorList>
            <person name="Xu W.Q."/>
            <person name="Ren C.Q."/>
            <person name="Zhang X.Y."/>
            <person name="Comes H.P."/>
            <person name="Liu X.H."/>
            <person name="Li Y.G."/>
            <person name="Kettle C.J."/>
            <person name="Jalonen R."/>
            <person name="Gaisberger H."/>
            <person name="Ma Y.Z."/>
            <person name="Qiu Y.X."/>
        </authorList>
    </citation>
    <scope>NUCLEOTIDE SEQUENCE [LARGE SCALE GENOMIC DNA]</scope>
    <source>
        <strain evidence="7">Hangzhou</strain>
    </source>
</reference>
<feature type="domain" description="NB-ARC" evidence="5">
    <location>
        <begin position="176"/>
        <end position="251"/>
    </location>
</feature>
<dbReference type="PANTHER" id="PTHR36766:SF70">
    <property type="entry name" value="DISEASE RESISTANCE PROTEIN RGA4"/>
    <property type="match status" value="1"/>
</dbReference>
<feature type="domain" description="Disease resistance N-terminal" evidence="6">
    <location>
        <begin position="8"/>
        <end position="97"/>
    </location>
</feature>
<evidence type="ECO:0000256" key="4">
    <source>
        <dbReference type="ARBA" id="ARBA00022840"/>
    </source>
</evidence>
<gene>
    <name evidence="7" type="ORF">L1049_015577</name>
</gene>
<dbReference type="InterPro" id="IPR027417">
    <property type="entry name" value="P-loop_NTPase"/>
</dbReference>
<dbReference type="Gene3D" id="3.40.50.300">
    <property type="entry name" value="P-loop containing nucleotide triphosphate hydrolases"/>
    <property type="match status" value="1"/>
</dbReference>
<evidence type="ECO:0000256" key="1">
    <source>
        <dbReference type="ARBA" id="ARBA00022737"/>
    </source>
</evidence>
<keyword evidence="2" id="KW-0547">Nucleotide-binding</keyword>
<evidence type="ECO:0000259" key="6">
    <source>
        <dbReference type="Pfam" id="PF18052"/>
    </source>
</evidence>
<evidence type="ECO:0000256" key="2">
    <source>
        <dbReference type="ARBA" id="ARBA00022741"/>
    </source>
</evidence>
<dbReference type="SUPFAM" id="SSF52540">
    <property type="entry name" value="P-loop containing nucleoside triphosphate hydrolases"/>
    <property type="match status" value="1"/>
</dbReference>
<comment type="caution">
    <text evidence="7">The sequence shown here is derived from an EMBL/GenBank/DDBJ whole genome shotgun (WGS) entry which is preliminary data.</text>
</comment>
<dbReference type="Proteomes" id="UP001415857">
    <property type="component" value="Unassembled WGS sequence"/>
</dbReference>
<organism evidence="7 8">
    <name type="scientific">Liquidambar formosana</name>
    <name type="common">Formosan gum</name>
    <dbReference type="NCBI Taxonomy" id="63359"/>
    <lineage>
        <taxon>Eukaryota</taxon>
        <taxon>Viridiplantae</taxon>
        <taxon>Streptophyta</taxon>
        <taxon>Embryophyta</taxon>
        <taxon>Tracheophyta</taxon>
        <taxon>Spermatophyta</taxon>
        <taxon>Magnoliopsida</taxon>
        <taxon>eudicotyledons</taxon>
        <taxon>Gunneridae</taxon>
        <taxon>Pentapetalae</taxon>
        <taxon>Saxifragales</taxon>
        <taxon>Altingiaceae</taxon>
        <taxon>Liquidambar</taxon>
    </lineage>
</organism>
<dbReference type="Pfam" id="PF18052">
    <property type="entry name" value="Rx_N"/>
    <property type="match status" value="1"/>
</dbReference>
<keyword evidence="4" id="KW-0067">ATP-binding</keyword>
<keyword evidence="1" id="KW-0677">Repeat</keyword>
<proteinExistence type="predicted"/>
<evidence type="ECO:0000256" key="3">
    <source>
        <dbReference type="ARBA" id="ARBA00022821"/>
    </source>
</evidence>
<dbReference type="GO" id="GO:0043531">
    <property type="term" value="F:ADP binding"/>
    <property type="evidence" value="ECO:0007669"/>
    <property type="project" value="InterPro"/>
</dbReference>
<sequence length="264" mass="30080">MAEFIFFVVEEALKGAASVAAQEVILAWGLKKDLTRLSDSWTYIQPLLRAAEQQEGRNNDAVRKWLKMLRDTALDAEDVLDEIDYEGLRREVKLRNSRMKKVRDFFSGSNPIAFPFKMARKVKKINMSLEKIVKEASFIGLERLIVAGTPQPSRPEALDREWLPFVENDSKVVGRQEEVSEIVHMLIESGNQEVLTVVPIVGMAGLGKTTVAQKVFNDDRVKGHFDAKIWVCVSENFEAKRDSKRVPRIFCPRDGSHGKYERNN</sequence>
<evidence type="ECO:0000313" key="7">
    <source>
        <dbReference type="EMBL" id="KAK9287166.1"/>
    </source>
</evidence>
<dbReference type="InterPro" id="IPR002182">
    <property type="entry name" value="NB-ARC"/>
</dbReference>
<dbReference type="AlphaFoldDB" id="A0AAP0RY18"/>
<accession>A0AAP0RY18</accession>
<keyword evidence="3" id="KW-0611">Plant defense</keyword>
<keyword evidence="8" id="KW-1185">Reference proteome</keyword>
<protein>
    <submittedName>
        <fullName evidence="7">Uncharacterized protein</fullName>
    </submittedName>
</protein>
<dbReference type="GO" id="GO:0006952">
    <property type="term" value="P:defense response"/>
    <property type="evidence" value="ECO:0007669"/>
    <property type="project" value="UniProtKB-KW"/>
</dbReference>
<dbReference type="GO" id="GO:0005524">
    <property type="term" value="F:ATP binding"/>
    <property type="evidence" value="ECO:0007669"/>
    <property type="project" value="UniProtKB-KW"/>
</dbReference>
<evidence type="ECO:0000313" key="8">
    <source>
        <dbReference type="Proteomes" id="UP001415857"/>
    </source>
</evidence>
<dbReference type="Pfam" id="PF00931">
    <property type="entry name" value="NB-ARC"/>
    <property type="match status" value="1"/>
</dbReference>
<dbReference type="PANTHER" id="PTHR36766">
    <property type="entry name" value="PLANT BROAD-SPECTRUM MILDEW RESISTANCE PROTEIN RPW8"/>
    <property type="match status" value="1"/>
</dbReference>
<name>A0AAP0RY18_LIQFO</name>
<evidence type="ECO:0000259" key="5">
    <source>
        <dbReference type="Pfam" id="PF00931"/>
    </source>
</evidence>
<dbReference type="Gene3D" id="1.20.5.4130">
    <property type="match status" value="1"/>
</dbReference>
<dbReference type="InterPro" id="IPR041118">
    <property type="entry name" value="Rx_N"/>
</dbReference>